<evidence type="ECO:0000313" key="2">
    <source>
        <dbReference type="EMBL" id="EGU82882.1"/>
    </source>
</evidence>
<accession>F9FJR5</accession>
<feature type="compositionally biased region" description="Basic and acidic residues" evidence="1">
    <location>
        <begin position="39"/>
        <end position="56"/>
    </location>
</feature>
<dbReference type="AlphaFoldDB" id="F9FJR5"/>
<dbReference type="EMBL" id="AFQF01002021">
    <property type="protein sequence ID" value="EGU82882.1"/>
    <property type="molecule type" value="Genomic_DNA"/>
</dbReference>
<organism evidence="2">
    <name type="scientific">Fusarium oxysporum (strain Fo5176)</name>
    <name type="common">Fusarium vascular wilt</name>
    <dbReference type="NCBI Taxonomy" id="660025"/>
    <lineage>
        <taxon>Eukaryota</taxon>
        <taxon>Fungi</taxon>
        <taxon>Dikarya</taxon>
        <taxon>Ascomycota</taxon>
        <taxon>Pezizomycotina</taxon>
        <taxon>Sordariomycetes</taxon>
        <taxon>Hypocreomycetidae</taxon>
        <taxon>Hypocreales</taxon>
        <taxon>Nectriaceae</taxon>
        <taxon>Fusarium</taxon>
        <taxon>Fusarium oxysporum species complex</taxon>
    </lineage>
</organism>
<comment type="caution">
    <text evidence="2">The sequence shown here is derived from an EMBL/GenBank/DDBJ whole genome shotgun (WGS) entry which is preliminary data.</text>
</comment>
<dbReference type="OrthoDB" id="10274654at2759"/>
<protein>
    <submittedName>
        <fullName evidence="2">Uncharacterized protein</fullName>
    </submittedName>
</protein>
<gene>
    <name evidence="2" type="ORF">FOXB_06685</name>
</gene>
<sequence length="113" mass="12413">MDETDQSANREGKANERALMEGTAQFILWKLRRRREIAGEREKSGREGKSQEHEAQDGGDSECLPAYGGGNRANKATAFRVVHGDGDRESYSPTARHASTVDTRADPVDALLP</sequence>
<evidence type="ECO:0000256" key="1">
    <source>
        <dbReference type="SAM" id="MobiDB-lite"/>
    </source>
</evidence>
<proteinExistence type="predicted"/>
<name>F9FJR5_FUSOF</name>
<reference evidence="2" key="1">
    <citation type="journal article" date="2012" name="Mol. Plant Microbe Interact.">
        <title>A highly conserved effector in Fusarium oxysporum is required for full virulence on Arabidopsis.</title>
        <authorList>
            <person name="Thatcher L.F."/>
            <person name="Gardiner D.M."/>
            <person name="Kazan K."/>
            <person name="Manners J."/>
        </authorList>
    </citation>
    <scope>NUCLEOTIDE SEQUENCE [LARGE SCALE GENOMIC DNA]</scope>
    <source>
        <strain evidence="2">Fo5176</strain>
    </source>
</reference>
<feature type="region of interest" description="Disordered" evidence="1">
    <location>
        <begin position="39"/>
        <end position="113"/>
    </location>
</feature>